<proteinExistence type="predicted"/>
<sequence>MKVERSIKTMKFDLEFPVEIWRIILYQACNPVTEEEVSNILASSQRQSLQSLHEPDYQSMLSLILTCRTFTKLVLPFLLRFIQIPFLNPLPYHGLPKSSSTLTLPLPKAFGTPDRCYGDFVRYISIGKLHHLSETLNSCPNVSHLIIHGNQFMRHIPDIGIMLSGLKSLVALHMPECIARLPHVRDGSIHPRHSLENLKLLHVKIHTDNPDYLEVCSWEIPNLHRVVMGSDLAMTSVTGAAILQLYGQSLQSLSFVGPRFVRILKAPLLESFCPLLTHLQIESPDRLLEGTEHGESSIIHHGVTTVTFAAMTWES</sequence>
<dbReference type="Proteomes" id="UP000076798">
    <property type="component" value="Unassembled WGS sequence"/>
</dbReference>
<evidence type="ECO:0000313" key="2">
    <source>
        <dbReference type="Proteomes" id="UP000076798"/>
    </source>
</evidence>
<dbReference type="Gene3D" id="3.80.10.10">
    <property type="entry name" value="Ribonuclease Inhibitor"/>
    <property type="match status" value="1"/>
</dbReference>
<accession>A0A166F6S3</accession>
<name>A0A166F6S3_9AGAM</name>
<gene>
    <name evidence="1" type="ORF">SISSUDRAFT_525475</name>
</gene>
<organism evidence="1 2">
    <name type="scientific">Sistotremastrum suecicum HHB10207 ss-3</name>
    <dbReference type="NCBI Taxonomy" id="1314776"/>
    <lineage>
        <taxon>Eukaryota</taxon>
        <taxon>Fungi</taxon>
        <taxon>Dikarya</taxon>
        <taxon>Basidiomycota</taxon>
        <taxon>Agaricomycotina</taxon>
        <taxon>Agaricomycetes</taxon>
        <taxon>Sistotremastrales</taxon>
        <taxon>Sistotremastraceae</taxon>
        <taxon>Sistotremastrum</taxon>
    </lineage>
</organism>
<protein>
    <recommendedName>
        <fullName evidence="3">F-box domain-containing protein</fullName>
    </recommendedName>
</protein>
<dbReference type="InterPro" id="IPR032675">
    <property type="entry name" value="LRR_dom_sf"/>
</dbReference>
<dbReference type="SUPFAM" id="SSF52047">
    <property type="entry name" value="RNI-like"/>
    <property type="match status" value="1"/>
</dbReference>
<keyword evidence="2" id="KW-1185">Reference proteome</keyword>
<dbReference type="EMBL" id="KV428034">
    <property type="protein sequence ID" value="KZT40339.1"/>
    <property type="molecule type" value="Genomic_DNA"/>
</dbReference>
<reference evidence="1 2" key="1">
    <citation type="journal article" date="2016" name="Mol. Biol. Evol.">
        <title>Comparative Genomics of Early-Diverging Mushroom-Forming Fungi Provides Insights into the Origins of Lignocellulose Decay Capabilities.</title>
        <authorList>
            <person name="Nagy L.G."/>
            <person name="Riley R."/>
            <person name="Tritt A."/>
            <person name="Adam C."/>
            <person name="Daum C."/>
            <person name="Floudas D."/>
            <person name="Sun H."/>
            <person name="Yadav J.S."/>
            <person name="Pangilinan J."/>
            <person name="Larsson K.H."/>
            <person name="Matsuura K."/>
            <person name="Barry K."/>
            <person name="Labutti K."/>
            <person name="Kuo R."/>
            <person name="Ohm R.A."/>
            <person name="Bhattacharya S.S."/>
            <person name="Shirouzu T."/>
            <person name="Yoshinaga Y."/>
            <person name="Martin F.M."/>
            <person name="Grigoriev I.V."/>
            <person name="Hibbett D.S."/>
        </authorList>
    </citation>
    <scope>NUCLEOTIDE SEQUENCE [LARGE SCALE GENOMIC DNA]</scope>
    <source>
        <strain evidence="1 2">HHB10207 ss-3</strain>
    </source>
</reference>
<evidence type="ECO:0000313" key="1">
    <source>
        <dbReference type="EMBL" id="KZT40339.1"/>
    </source>
</evidence>
<evidence type="ECO:0008006" key="3">
    <source>
        <dbReference type="Google" id="ProtNLM"/>
    </source>
</evidence>
<dbReference type="AlphaFoldDB" id="A0A166F6S3"/>
<dbReference type="OrthoDB" id="3232644at2759"/>